<evidence type="ECO:0000256" key="6">
    <source>
        <dbReference type="RuleBase" id="RU000667"/>
    </source>
</evidence>
<organism evidence="7 8">
    <name type="scientific">Lottiidibacillus patelloidae</name>
    <dbReference type="NCBI Taxonomy" id="2670334"/>
    <lineage>
        <taxon>Bacteria</taxon>
        <taxon>Bacillati</taxon>
        <taxon>Bacillota</taxon>
        <taxon>Bacilli</taxon>
        <taxon>Bacillales</taxon>
        <taxon>Bacillaceae</taxon>
        <taxon>Lottiidibacillus</taxon>
    </lineage>
</organism>
<dbReference type="GO" id="GO:0006412">
    <property type="term" value="P:translation"/>
    <property type="evidence" value="ECO:0007669"/>
    <property type="project" value="UniProtKB-UniRule"/>
</dbReference>
<dbReference type="PANTHER" id="PTHR21109:SF22">
    <property type="entry name" value="SMALL RIBOSOMAL SUBUNIT PROTEIN BS21"/>
    <property type="match status" value="1"/>
</dbReference>
<evidence type="ECO:0000256" key="1">
    <source>
        <dbReference type="ARBA" id="ARBA00006640"/>
    </source>
</evidence>
<dbReference type="HAMAP" id="MF_00358">
    <property type="entry name" value="Ribosomal_bS21"/>
    <property type="match status" value="1"/>
</dbReference>
<reference evidence="7 8" key="2">
    <citation type="submission" date="2017-09" db="EMBL/GenBank/DDBJ databases">
        <title>Bacillus patelloidae sp. nov., isolated from the intestinal tract of a marine limpet.</title>
        <authorList>
            <person name="Liu R."/>
            <person name="Dong C."/>
            <person name="Shao Z."/>
        </authorList>
    </citation>
    <scope>NUCLEOTIDE SEQUENCE [LARGE SCALE GENOMIC DNA]</scope>
    <source>
        <strain evidence="7 8">SA5d-4</strain>
    </source>
</reference>
<dbReference type="EMBL" id="NPIA01000002">
    <property type="protein sequence ID" value="OZM57747.1"/>
    <property type="molecule type" value="Genomic_DNA"/>
</dbReference>
<dbReference type="GO" id="GO:1990904">
    <property type="term" value="C:ribonucleoprotein complex"/>
    <property type="evidence" value="ECO:0007669"/>
    <property type="project" value="UniProtKB-KW"/>
</dbReference>
<keyword evidence="8" id="KW-1185">Reference proteome</keyword>
<evidence type="ECO:0000256" key="5">
    <source>
        <dbReference type="HAMAP-Rule" id="MF_00358"/>
    </source>
</evidence>
<keyword evidence="3 5" id="KW-0687">Ribonucleoprotein</keyword>
<evidence type="ECO:0000256" key="3">
    <source>
        <dbReference type="ARBA" id="ARBA00023274"/>
    </source>
</evidence>
<accession>A0A263BWQ0</accession>
<dbReference type="Gene3D" id="1.20.5.1150">
    <property type="entry name" value="Ribosomal protein S8"/>
    <property type="match status" value="1"/>
</dbReference>
<dbReference type="InterPro" id="IPR001911">
    <property type="entry name" value="Ribosomal_bS21"/>
</dbReference>
<dbReference type="NCBIfam" id="TIGR00030">
    <property type="entry name" value="S21p"/>
    <property type="match status" value="1"/>
</dbReference>
<dbReference type="InterPro" id="IPR038380">
    <property type="entry name" value="Ribosomal_bS21_sf"/>
</dbReference>
<evidence type="ECO:0000256" key="4">
    <source>
        <dbReference type="ARBA" id="ARBA00035135"/>
    </source>
</evidence>
<sequence length="58" mass="6931">MSNETKVRKNESLEDALRRFKRSVSKSGTIAEVRKREFYEKPSVKRKKKSEAARKRKF</sequence>
<dbReference type="Pfam" id="PF01165">
    <property type="entry name" value="Ribosomal_S21"/>
    <property type="match status" value="1"/>
</dbReference>
<evidence type="ECO:0000313" key="8">
    <source>
        <dbReference type="Proteomes" id="UP000217083"/>
    </source>
</evidence>
<evidence type="ECO:0000256" key="2">
    <source>
        <dbReference type="ARBA" id="ARBA00022980"/>
    </source>
</evidence>
<comment type="similarity">
    <text evidence="1 5 6">Belongs to the bacterial ribosomal protein bS21 family.</text>
</comment>
<name>A0A263BWQ0_9BACI</name>
<gene>
    <name evidence="5" type="primary">rpsU</name>
    <name evidence="7" type="ORF">CIB95_05115</name>
</gene>
<dbReference type="Proteomes" id="UP000217083">
    <property type="component" value="Unassembled WGS sequence"/>
</dbReference>
<dbReference type="GO" id="GO:0005840">
    <property type="term" value="C:ribosome"/>
    <property type="evidence" value="ECO:0007669"/>
    <property type="project" value="UniProtKB-KW"/>
</dbReference>
<dbReference type="PROSITE" id="PS01181">
    <property type="entry name" value="RIBOSOMAL_S21"/>
    <property type="match status" value="1"/>
</dbReference>
<comment type="caution">
    <text evidence="7">The sequence shown here is derived from an EMBL/GenBank/DDBJ whole genome shotgun (WGS) entry which is preliminary data.</text>
</comment>
<protein>
    <recommendedName>
        <fullName evidence="4 5">Small ribosomal subunit protein bS21</fullName>
    </recommendedName>
</protein>
<dbReference type="GO" id="GO:0003735">
    <property type="term" value="F:structural constituent of ribosome"/>
    <property type="evidence" value="ECO:0007669"/>
    <property type="project" value="InterPro"/>
</dbReference>
<dbReference type="PANTHER" id="PTHR21109">
    <property type="entry name" value="MITOCHONDRIAL 28S RIBOSOMAL PROTEIN S21"/>
    <property type="match status" value="1"/>
</dbReference>
<dbReference type="PRINTS" id="PR00976">
    <property type="entry name" value="RIBOSOMALS21"/>
</dbReference>
<reference evidence="8" key="1">
    <citation type="submission" date="2017-08" db="EMBL/GenBank/DDBJ databases">
        <authorList>
            <person name="Huang Z."/>
        </authorList>
    </citation>
    <scope>NUCLEOTIDE SEQUENCE [LARGE SCALE GENOMIC DNA]</scope>
    <source>
        <strain evidence="8">SA5d-4</strain>
    </source>
</reference>
<dbReference type="AlphaFoldDB" id="A0A263BWQ0"/>
<dbReference type="InterPro" id="IPR018278">
    <property type="entry name" value="Ribosomal_bS21_CS"/>
</dbReference>
<keyword evidence="2 5" id="KW-0689">Ribosomal protein</keyword>
<proteinExistence type="inferred from homology"/>
<dbReference type="RefSeq" id="WP_094922790.1">
    <property type="nucleotide sequence ID" value="NZ_NPIA01000002.1"/>
</dbReference>
<evidence type="ECO:0000313" key="7">
    <source>
        <dbReference type="EMBL" id="OZM57747.1"/>
    </source>
</evidence>